<feature type="coiled-coil region" evidence="1">
    <location>
        <begin position="4"/>
        <end position="109"/>
    </location>
</feature>
<evidence type="ECO:0000256" key="1">
    <source>
        <dbReference type="SAM" id="Coils"/>
    </source>
</evidence>
<feature type="region of interest" description="Disordered" evidence="2">
    <location>
        <begin position="506"/>
        <end position="582"/>
    </location>
</feature>
<reference evidence="4" key="1">
    <citation type="submission" date="2022-10" db="EMBL/GenBank/DDBJ databases">
        <title>Genome assembly of Pristionchus species.</title>
        <authorList>
            <person name="Yoshida K."/>
            <person name="Sommer R.J."/>
        </authorList>
    </citation>
    <scope>NUCLEOTIDE SEQUENCE [LARGE SCALE GENOMIC DNA]</scope>
    <source>
        <strain evidence="4">RS5460</strain>
    </source>
</reference>
<accession>A0AAN5CZS3</accession>
<feature type="compositionally biased region" description="Basic and acidic residues" evidence="2">
    <location>
        <begin position="547"/>
        <end position="577"/>
    </location>
</feature>
<feature type="coiled-coil region" evidence="1">
    <location>
        <begin position="312"/>
        <end position="374"/>
    </location>
</feature>
<proteinExistence type="predicted"/>
<feature type="non-terminal residue" evidence="3">
    <location>
        <position position="1"/>
    </location>
</feature>
<dbReference type="EMBL" id="BTRK01000005">
    <property type="protein sequence ID" value="GMR53230.1"/>
    <property type="molecule type" value="Genomic_DNA"/>
</dbReference>
<dbReference type="Proteomes" id="UP001328107">
    <property type="component" value="Unassembled WGS sequence"/>
</dbReference>
<evidence type="ECO:0000313" key="3">
    <source>
        <dbReference type="EMBL" id="GMR53230.1"/>
    </source>
</evidence>
<name>A0AAN5CZS3_9BILA</name>
<evidence type="ECO:0000256" key="2">
    <source>
        <dbReference type="SAM" id="MobiDB-lite"/>
    </source>
</evidence>
<organism evidence="3 4">
    <name type="scientific">Pristionchus mayeri</name>
    <dbReference type="NCBI Taxonomy" id="1317129"/>
    <lineage>
        <taxon>Eukaryota</taxon>
        <taxon>Metazoa</taxon>
        <taxon>Ecdysozoa</taxon>
        <taxon>Nematoda</taxon>
        <taxon>Chromadorea</taxon>
        <taxon>Rhabditida</taxon>
        <taxon>Rhabditina</taxon>
        <taxon>Diplogasteromorpha</taxon>
        <taxon>Diplogasteroidea</taxon>
        <taxon>Neodiplogasteridae</taxon>
        <taxon>Pristionchus</taxon>
    </lineage>
</organism>
<keyword evidence="4" id="KW-1185">Reference proteome</keyword>
<feature type="coiled-coil region" evidence="1">
    <location>
        <begin position="151"/>
        <end position="244"/>
    </location>
</feature>
<comment type="caution">
    <text evidence="3">The sequence shown here is derived from an EMBL/GenBank/DDBJ whole genome shotgun (WGS) entry which is preliminary data.</text>
</comment>
<feature type="compositionally biased region" description="Basic and acidic residues" evidence="2">
    <location>
        <begin position="519"/>
        <end position="528"/>
    </location>
</feature>
<gene>
    <name evidence="3" type="ORF">PMAYCL1PPCAC_23425</name>
</gene>
<keyword evidence="1" id="KW-0175">Coiled coil</keyword>
<evidence type="ECO:0000313" key="4">
    <source>
        <dbReference type="Proteomes" id="UP001328107"/>
    </source>
</evidence>
<sequence length="594" mass="68468">INMDENSLRILREKEEEIQQLQLNLRRCESKNAMLEEVAQEFEDDFKRAQAELVEYKEHIGLRSEGSMRDLRVEITRLEGELADAHSARDSVQINVNRLEKLLEEERQSRPVDESFHPDISTCTSHEEEIKLLREEIEEGVKWRNEMIGKMEMRDRELEESNERADEAMKDGNDLRRALEDAKQQITKFECDLNDMKHNSHFASKGNSMFSEFVDERKKLEKELKQLYEENLSLRLENRTLLSEIEEESMRKGRGIEQPTRLPCKCSDLQAELYQTRNERDIALQASRSSMISSTDELKKAGLLEASQRKRMTELRDEAKRHYIENDRLRRAMETLKMEQMNANVDKNTWKEKFQAQTREVERLKELLTALRKKHSALSRPSHVGVTHEQIAKMCTKKTNDVPSTPAPSARAFSCSSSLSTSSTVRHSLYAPVTPATGLKRTHTHQDMNTERKLEELNAMESSARAAELSINSSIRRKPPTKRPKTTFLSNVVKAEVQTVVKVDRSKTKEDVTSTGESSLEKRLRDVTPPDETEEVANGSNESMRIGAEEKKGEDELRRGGRENHDPSFVMSKERMPADSNLEATVLDESMMIT</sequence>
<protein>
    <submittedName>
        <fullName evidence="3">Uncharacterized protein</fullName>
    </submittedName>
</protein>
<dbReference type="AlphaFoldDB" id="A0AAN5CZS3"/>